<proteinExistence type="inferred from homology"/>
<dbReference type="Gene3D" id="2.40.100.10">
    <property type="entry name" value="Cyclophilin-like"/>
    <property type="match status" value="1"/>
</dbReference>
<evidence type="ECO:0000256" key="5">
    <source>
        <dbReference type="RuleBase" id="RU363019"/>
    </source>
</evidence>
<keyword evidence="3 5" id="KW-0697">Rotamase</keyword>
<gene>
    <name evidence="7" type="ORF">G3569_09315</name>
</gene>
<dbReference type="PANTHER" id="PTHR45625">
    <property type="entry name" value="PEPTIDYL-PROLYL CIS-TRANS ISOMERASE-RELATED"/>
    <property type="match status" value="1"/>
</dbReference>
<accession>A0A6M1T5K7</accession>
<keyword evidence="4 5" id="KW-0413">Isomerase</keyword>
<dbReference type="Proteomes" id="UP000479132">
    <property type="component" value="Unassembled WGS sequence"/>
</dbReference>
<dbReference type="InterPro" id="IPR024936">
    <property type="entry name" value="Cyclophilin-type_PPIase"/>
</dbReference>
<name>A0A6M1T5K7_9BACT</name>
<dbReference type="EMBL" id="JAALLS010000010">
    <property type="protein sequence ID" value="NGP88555.1"/>
    <property type="molecule type" value="Genomic_DNA"/>
</dbReference>
<comment type="function">
    <text evidence="1 5">PPIases accelerate the folding of proteins. It catalyzes the cis-trans isomerization of proline imidic peptide bonds in oligopeptides.</text>
</comment>
<reference evidence="7 8" key="1">
    <citation type="submission" date="2020-02" db="EMBL/GenBank/DDBJ databases">
        <title>Aliifodinibius halophilus 2W32, complete genome.</title>
        <authorList>
            <person name="Li Y."/>
            <person name="Wu S."/>
        </authorList>
    </citation>
    <scope>NUCLEOTIDE SEQUENCE [LARGE SCALE GENOMIC DNA]</scope>
    <source>
        <strain evidence="7 8">2W32</strain>
    </source>
</reference>
<evidence type="ECO:0000313" key="7">
    <source>
        <dbReference type="EMBL" id="NGP88555.1"/>
    </source>
</evidence>
<dbReference type="PIRSF" id="PIRSF001467">
    <property type="entry name" value="Peptidylpro_ismrse"/>
    <property type="match status" value="1"/>
</dbReference>
<keyword evidence="8" id="KW-1185">Reference proteome</keyword>
<sequence length="155" mass="17192">MPNWQRLWELGREPVWTLKTEKGPISIKLNTLSAPATVAMIDSLSRTGAYNGVPFHRVIPNFVIQGGDIERGDGFGGPDFVIPTEASEHGFERGTVGIASGGTDTEGSQYFIMHQWKPHLNGRYTRFGKVIEGFRYIDRITVGDKVNTTVWGKAI</sequence>
<evidence type="ECO:0000256" key="4">
    <source>
        <dbReference type="ARBA" id="ARBA00023235"/>
    </source>
</evidence>
<dbReference type="InterPro" id="IPR002130">
    <property type="entry name" value="Cyclophilin-type_PPIase_dom"/>
</dbReference>
<dbReference type="PRINTS" id="PR00153">
    <property type="entry name" value="CSAPPISMRASE"/>
</dbReference>
<dbReference type="EC" id="5.2.1.8" evidence="5"/>
<evidence type="ECO:0000256" key="3">
    <source>
        <dbReference type="ARBA" id="ARBA00023110"/>
    </source>
</evidence>
<evidence type="ECO:0000256" key="2">
    <source>
        <dbReference type="ARBA" id="ARBA00007365"/>
    </source>
</evidence>
<dbReference type="CDD" id="cd00317">
    <property type="entry name" value="cyclophilin"/>
    <property type="match status" value="1"/>
</dbReference>
<comment type="catalytic activity">
    <reaction evidence="5">
        <text>[protein]-peptidylproline (omega=180) = [protein]-peptidylproline (omega=0)</text>
        <dbReference type="Rhea" id="RHEA:16237"/>
        <dbReference type="Rhea" id="RHEA-COMP:10747"/>
        <dbReference type="Rhea" id="RHEA-COMP:10748"/>
        <dbReference type="ChEBI" id="CHEBI:83833"/>
        <dbReference type="ChEBI" id="CHEBI:83834"/>
        <dbReference type="EC" id="5.2.1.8"/>
    </reaction>
</comment>
<dbReference type="InterPro" id="IPR020892">
    <property type="entry name" value="Cyclophilin-type_PPIase_CS"/>
</dbReference>
<dbReference type="PROSITE" id="PS50072">
    <property type="entry name" value="CSA_PPIASE_2"/>
    <property type="match status" value="1"/>
</dbReference>
<comment type="caution">
    <text evidence="7">The sequence shown here is derived from an EMBL/GenBank/DDBJ whole genome shotgun (WGS) entry which is preliminary data.</text>
</comment>
<dbReference type="GO" id="GO:0003755">
    <property type="term" value="F:peptidyl-prolyl cis-trans isomerase activity"/>
    <property type="evidence" value="ECO:0007669"/>
    <property type="project" value="UniProtKB-UniRule"/>
</dbReference>
<dbReference type="Pfam" id="PF00160">
    <property type="entry name" value="Pro_isomerase"/>
    <property type="match status" value="1"/>
</dbReference>
<dbReference type="SUPFAM" id="SSF50891">
    <property type="entry name" value="Cyclophilin-like"/>
    <property type="match status" value="1"/>
</dbReference>
<dbReference type="PROSITE" id="PS00170">
    <property type="entry name" value="CSA_PPIASE_1"/>
    <property type="match status" value="1"/>
</dbReference>
<evidence type="ECO:0000313" key="8">
    <source>
        <dbReference type="Proteomes" id="UP000479132"/>
    </source>
</evidence>
<evidence type="ECO:0000256" key="1">
    <source>
        <dbReference type="ARBA" id="ARBA00002388"/>
    </source>
</evidence>
<dbReference type="AlphaFoldDB" id="A0A6M1T5K7"/>
<dbReference type="InterPro" id="IPR044666">
    <property type="entry name" value="Cyclophilin_A-like"/>
</dbReference>
<dbReference type="PANTHER" id="PTHR45625:SF4">
    <property type="entry name" value="PEPTIDYLPROLYL ISOMERASE DOMAIN AND WD REPEAT-CONTAINING PROTEIN 1"/>
    <property type="match status" value="1"/>
</dbReference>
<comment type="similarity">
    <text evidence="2 5">Belongs to the cyclophilin-type PPIase family.</text>
</comment>
<protein>
    <recommendedName>
        <fullName evidence="5">Peptidyl-prolyl cis-trans isomerase</fullName>
        <shortName evidence="5">PPIase</shortName>
        <ecNumber evidence="5">5.2.1.8</ecNumber>
    </recommendedName>
</protein>
<dbReference type="GO" id="GO:0006457">
    <property type="term" value="P:protein folding"/>
    <property type="evidence" value="ECO:0007669"/>
    <property type="project" value="InterPro"/>
</dbReference>
<dbReference type="InterPro" id="IPR029000">
    <property type="entry name" value="Cyclophilin-like_dom_sf"/>
</dbReference>
<evidence type="ECO:0000259" key="6">
    <source>
        <dbReference type="PROSITE" id="PS50072"/>
    </source>
</evidence>
<feature type="domain" description="PPIase cyclophilin-type" evidence="6">
    <location>
        <begin position="23"/>
        <end position="140"/>
    </location>
</feature>
<organism evidence="7 8">
    <name type="scientific">Fodinibius halophilus</name>
    <dbReference type="NCBI Taxonomy" id="1736908"/>
    <lineage>
        <taxon>Bacteria</taxon>
        <taxon>Pseudomonadati</taxon>
        <taxon>Balneolota</taxon>
        <taxon>Balneolia</taxon>
        <taxon>Balneolales</taxon>
        <taxon>Balneolaceae</taxon>
        <taxon>Fodinibius</taxon>
    </lineage>
</organism>